<dbReference type="OMA" id="KKSTQHR"/>
<evidence type="ECO:0000313" key="3">
    <source>
        <dbReference type="Proteomes" id="UP000243081"/>
    </source>
</evidence>
<dbReference type="Proteomes" id="UP000243081">
    <property type="component" value="Unassembled WGS sequence"/>
</dbReference>
<dbReference type="AlphaFoldDB" id="A0A179I8X6"/>
<comment type="caution">
    <text evidence="2">The sequence shown here is derived from an EMBL/GenBank/DDBJ whole genome shotgun (WGS) entry which is preliminary data.</text>
</comment>
<name>A0A179I8X6_CORDF</name>
<keyword evidence="3" id="KW-1185">Reference proteome</keyword>
<organism evidence="2 3">
    <name type="scientific">Cordyceps confragosa</name>
    <name type="common">Lecanicillium lecanii</name>
    <dbReference type="NCBI Taxonomy" id="2714763"/>
    <lineage>
        <taxon>Eukaryota</taxon>
        <taxon>Fungi</taxon>
        <taxon>Dikarya</taxon>
        <taxon>Ascomycota</taxon>
        <taxon>Pezizomycotina</taxon>
        <taxon>Sordariomycetes</taxon>
        <taxon>Hypocreomycetidae</taxon>
        <taxon>Hypocreales</taxon>
        <taxon>Cordycipitaceae</taxon>
        <taxon>Akanthomyces</taxon>
    </lineage>
</organism>
<accession>A0A179I8X6</accession>
<reference evidence="2 3" key="1">
    <citation type="submission" date="2016-03" db="EMBL/GenBank/DDBJ databases">
        <title>Fine-scale spatial genetic structure of a fungal parasite of coffee scale insects.</title>
        <authorList>
            <person name="Jackson D."/>
            <person name="Zemenick K.A."/>
            <person name="Malloure B."/>
            <person name="Quandt C.A."/>
            <person name="James T.Y."/>
        </authorList>
    </citation>
    <scope>NUCLEOTIDE SEQUENCE [LARGE SCALE GENOMIC DNA]</scope>
    <source>
        <strain evidence="2 3">UM487</strain>
    </source>
</reference>
<evidence type="ECO:0000313" key="2">
    <source>
        <dbReference type="EMBL" id="OAQ99136.1"/>
    </source>
</evidence>
<evidence type="ECO:0000256" key="1">
    <source>
        <dbReference type="SAM" id="MobiDB-lite"/>
    </source>
</evidence>
<feature type="compositionally biased region" description="Basic and acidic residues" evidence="1">
    <location>
        <begin position="283"/>
        <end position="298"/>
    </location>
</feature>
<gene>
    <name evidence="2" type="ORF">LLEC1_03428</name>
</gene>
<dbReference type="OrthoDB" id="3925971at2759"/>
<protein>
    <submittedName>
        <fullName evidence="2">Uncharacterized protein</fullName>
    </submittedName>
</protein>
<sequence>MARTHFIPARDSRHHAAVVALYRALARTAKRITLPAQCGFVSADSQPIQSILRRRFEKNAKDTSPRLVFAALTAGYKFLSFLKKSQDVDSAEHQQIVRRLSLSRETSKRLSAVPPTERPAPREPLLVRKYRPGETPKYTSSAYPRPAYSLARPRRVPMMAATAEGQPFLRTSSLQPHDMSRMVGRKNKIFQSKIFKIAEIQDELMPDAESEDQWDRIVARQLRQEGLPREEASGDVEELYTWSLYLSRLWLEWKIEMTWQDWLARGEALQRIVDAEQELADEEAGKTRQPDSMTRESTRSAAAANVSGHGFNLLSPLEIQGKAIEMNGHDIFSSEAWAAVVRSRNGMLRSWADKAQMARGNTMY</sequence>
<dbReference type="EMBL" id="LUKN01002401">
    <property type="protein sequence ID" value="OAQ99136.1"/>
    <property type="molecule type" value="Genomic_DNA"/>
</dbReference>
<feature type="region of interest" description="Disordered" evidence="1">
    <location>
        <begin position="278"/>
        <end position="298"/>
    </location>
</feature>
<proteinExistence type="predicted"/>